<organism evidence="3">
    <name type="scientific">marine sediment metagenome</name>
    <dbReference type="NCBI Taxonomy" id="412755"/>
    <lineage>
        <taxon>unclassified sequences</taxon>
        <taxon>metagenomes</taxon>
        <taxon>ecological metagenomes</taxon>
    </lineage>
</organism>
<dbReference type="PIRSF" id="PIRSF009467">
    <property type="entry name" value="Ureas_acces_UreF"/>
    <property type="match status" value="1"/>
</dbReference>
<dbReference type="AlphaFoldDB" id="A0A0F9B5V9"/>
<sequence>MNKKEKPLRWDVKETHLKSFVKALQISDSFFPVGMYNFSHGLESFVQANIVKDVDDVVFLLNDILSHQIAPADCVALANAYRATEQSDLNKLLLVDEMLYTMKLSTENREGSVKTGKCMLSNLLLMIPDSLILRDFNETISTGASPGNYSVILGLGGYLLGISCSETMMIELYSFSVSFVGAAMRLVKMDHYTAINIINDLHPLLVDIIKNNIHKVPDEMYSCAPLVDIMSIKHERATTRMFLS</sequence>
<evidence type="ECO:0008006" key="4">
    <source>
        <dbReference type="Google" id="ProtNLM"/>
    </source>
</evidence>
<dbReference type="PANTHER" id="PTHR33620:SF1">
    <property type="entry name" value="UREASE ACCESSORY PROTEIN F"/>
    <property type="match status" value="1"/>
</dbReference>
<gene>
    <name evidence="3" type="ORF">LCGC14_2486890</name>
</gene>
<dbReference type="InterPro" id="IPR038277">
    <property type="entry name" value="UreF_sf"/>
</dbReference>
<name>A0A0F9B5V9_9ZZZZ</name>
<reference evidence="3" key="1">
    <citation type="journal article" date="2015" name="Nature">
        <title>Complex archaea that bridge the gap between prokaryotes and eukaryotes.</title>
        <authorList>
            <person name="Spang A."/>
            <person name="Saw J.H."/>
            <person name="Jorgensen S.L."/>
            <person name="Zaremba-Niedzwiedzka K."/>
            <person name="Martijn J."/>
            <person name="Lind A.E."/>
            <person name="van Eijk R."/>
            <person name="Schleper C."/>
            <person name="Guy L."/>
            <person name="Ettema T.J."/>
        </authorList>
    </citation>
    <scope>NUCLEOTIDE SEQUENCE</scope>
</reference>
<protein>
    <recommendedName>
        <fullName evidence="4">Urease accessory protein UreF</fullName>
    </recommendedName>
</protein>
<dbReference type="Gene3D" id="1.10.4190.10">
    <property type="entry name" value="Urease accessory protein UreF"/>
    <property type="match status" value="1"/>
</dbReference>
<evidence type="ECO:0000256" key="2">
    <source>
        <dbReference type="ARBA" id="ARBA00023186"/>
    </source>
</evidence>
<dbReference type="GO" id="GO:0016151">
    <property type="term" value="F:nickel cation binding"/>
    <property type="evidence" value="ECO:0007669"/>
    <property type="project" value="InterPro"/>
</dbReference>
<keyword evidence="1" id="KW-0996">Nickel insertion</keyword>
<proteinExistence type="inferred from homology"/>
<keyword evidence="2" id="KW-0143">Chaperone</keyword>
<dbReference type="PANTHER" id="PTHR33620">
    <property type="entry name" value="UREASE ACCESSORY PROTEIN F"/>
    <property type="match status" value="1"/>
</dbReference>
<dbReference type="HAMAP" id="MF_01385">
    <property type="entry name" value="UreF"/>
    <property type="match status" value="1"/>
</dbReference>
<comment type="caution">
    <text evidence="3">The sequence shown here is derived from an EMBL/GenBank/DDBJ whole genome shotgun (WGS) entry which is preliminary data.</text>
</comment>
<accession>A0A0F9B5V9</accession>
<dbReference type="InterPro" id="IPR002639">
    <property type="entry name" value="UreF"/>
</dbReference>
<evidence type="ECO:0000313" key="3">
    <source>
        <dbReference type="EMBL" id="KKL17304.1"/>
    </source>
</evidence>
<dbReference type="Pfam" id="PF01730">
    <property type="entry name" value="UreF"/>
    <property type="match status" value="1"/>
</dbReference>
<evidence type="ECO:0000256" key="1">
    <source>
        <dbReference type="ARBA" id="ARBA00022988"/>
    </source>
</evidence>
<dbReference type="EMBL" id="LAZR01039312">
    <property type="protein sequence ID" value="KKL17304.1"/>
    <property type="molecule type" value="Genomic_DNA"/>
</dbReference>